<dbReference type="InterPro" id="IPR052558">
    <property type="entry name" value="Siderophore_Hydrolase_D"/>
</dbReference>
<dbReference type="Pfam" id="PF00756">
    <property type="entry name" value="Esterase"/>
    <property type="match status" value="1"/>
</dbReference>
<name>A0A5R8ZYW2_PSENT</name>
<proteinExistence type="inferred from homology"/>
<dbReference type="InterPro" id="IPR000801">
    <property type="entry name" value="Esterase-like"/>
</dbReference>
<dbReference type="SUPFAM" id="SSF53474">
    <property type="entry name" value="alpha/beta-Hydrolases"/>
    <property type="match status" value="1"/>
</dbReference>
<keyword evidence="4" id="KW-0732">Signal</keyword>
<feature type="signal peptide" evidence="4">
    <location>
        <begin position="1"/>
        <end position="21"/>
    </location>
</feature>
<dbReference type="EMBL" id="VASG01000006">
    <property type="protein sequence ID" value="TLP71460.1"/>
    <property type="molecule type" value="Genomic_DNA"/>
</dbReference>
<evidence type="ECO:0000313" key="5">
    <source>
        <dbReference type="EMBL" id="TLP71460.1"/>
    </source>
</evidence>
<organism evidence="5 6">
    <name type="scientific">Pseudomonas nitroreducens</name>
    <dbReference type="NCBI Taxonomy" id="46680"/>
    <lineage>
        <taxon>Bacteria</taxon>
        <taxon>Pseudomonadati</taxon>
        <taxon>Pseudomonadota</taxon>
        <taxon>Gammaproteobacteria</taxon>
        <taxon>Pseudomonadales</taxon>
        <taxon>Pseudomonadaceae</taxon>
        <taxon>Pseudomonas</taxon>
    </lineage>
</organism>
<dbReference type="PANTHER" id="PTHR40841:SF2">
    <property type="entry name" value="SIDEROPHORE-DEGRADING ESTERASE (EUROFUNG)"/>
    <property type="match status" value="1"/>
</dbReference>
<comment type="similarity">
    <text evidence="1">Belongs to the esterase D family.</text>
</comment>
<dbReference type="InterPro" id="IPR029058">
    <property type="entry name" value="AB_hydrolase_fold"/>
</dbReference>
<dbReference type="AlphaFoldDB" id="A0A5R8ZYW2"/>
<dbReference type="Proteomes" id="UP000307510">
    <property type="component" value="Unassembled WGS sequence"/>
</dbReference>
<dbReference type="GO" id="GO:0016788">
    <property type="term" value="F:hydrolase activity, acting on ester bonds"/>
    <property type="evidence" value="ECO:0007669"/>
    <property type="project" value="TreeGrafter"/>
</dbReference>
<evidence type="ECO:0000256" key="3">
    <source>
        <dbReference type="SAM" id="MobiDB-lite"/>
    </source>
</evidence>
<evidence type="ECO:0000256" key="1">
    <source>
        <dbReference type="ARBA" id="ARBA00005622"/>
    </source>
</evidence>
<protein>
    <submittedName>
        <fullName evidence="5">Alpha/beta hydrolase</fullName>
    </submittedName>
</protein>
<feature type="region of interest" description="Disordered" evidence="3">
    <location>
        <begin position="119"/>
        <end position="142"/>
    </location>
</feature>
<reference evidence="5 6" key="1">
    <citation type="submission" date="2019-05" db="EMBL/GenBank/DDBJ databases">
        <authorList>
            <person name="Moore K."/>
            <person name="O'Neill P."/>
            <person name="Farbos A."/>
            <person name="Studholme D.J."/>
        </authorList>
    </citation>
    <scope>NUCLEOTIDE SEQUENCE [LARGE SCALE GENOMIC DNA]</scope>
    <source>
        <strain evidence="5 6">DSM 9128</strain>
    </source>
</reference>
<reference evidence="6" key="2">
    <citation type="submission" date="2019-06" db="EMBL/GenBank/DDBJ databases">
        <title>AzeR, a transcriptional regulator that responds to azelaic acid in Pseudomonas nitroreducens.</title>
        <authorList>
            <person name="Bez C."/>
            <person name="Javvadi S.G."/>
            <person name="Bertani I."/>
            <person name="Devescovi G."/>
            <person name="Studholme D.J."/>
            <person name="Geller A."/>
            <person name="Levy A."/>
            <person name="Venturi V."/>
        </authorList>
    </citation>
    <scope>NUCLEOTIDE SEQUENCE [LARGE SCALE GENOMIC DNA]</scope>
    <source>
        <strain evidence="6">DSM 9128</strain>
    </source>
</reference>
<dbReference type="Gene3D" id="3.40.50.1820">
    <property type="entry name" value="alpha/beta hydrolase"/>
    <property type="match status" value="1"/>
</dbReference>
<accession>A0A5R8ZYW2</accession>
<gene>
    <name evidence="5" type="ORF">FEA48_21815</name>
</gene>
<comment type="caution">
    <text evidence="5">The sequence shown here is derived from an EMBL/GenBank/DDBJ whole genome shotgun (WGS) entry which is preliminary data.</text>
</comment>
<keyword evidence="2 5" id="KW-0378">Hydrolase</keyword>
<evidence type="ECO:0000256" key="4">
    <source>
        <dbReference type="SAM" id="SignalP"/>
    </source>
</evidence>
<sequence length="297" mass="32590">MRIRLLALALAFAVPGLAAHAAPAPDQKMDTHLLQRNDLAYRFSELKLDSADGQRHYQLWIARPNHSAPAAGYPVVWMLDGNAAIGALDEKLLTDLNNGKAPLLVAVGYQTPLRIDRSGRTRDYTPLRPQLAEQKDPLTGDPSGGADAFLDLMRDRMLPAVSAQAPIDRSQQTLWGHSYGGLLTLHALLTRPQQFSFYAPASPSLWWGDSAILKEQDGFAQRLAGHSAQLLLMRGGEEPFRPREDITPSAPRAAQQLVEDVARAPGMQAQFHAFDGMSHGQTLAASLKYLLRTKFVD</sequence>
<evidence type="ECO:0000256" key="2">
    <source>
        <dbReference type="ARBA" id="ARBA00022801"/>
    </source>
</evidence>
<dbReference type="PANTHER" id="PTHR40841">
    <property type="entry name" value="SIDEROPHORE TRIACETYLFUSARININE C ESTERASE"/>
    <property type="match status" value="1"/>
</dbReference>
<dbReference type="RefSeq" id="WP_138215647.1">
    <property type="nucleotide sequence ID" value="NZ_VASG01000006.1"/>
</dbReference>
<evidence type="ECO:0000313" key="6">
    <source>
        <dbReference type="Proteomes" id="UP000307510"/>
    </source>
</evidence>
<feature type="chain" id="PRO_5024352261" evidence="4">
    <location>
        <begin position="22"/>
        <end position="297"/>
    </location>
</feature>